<feature type="domain" description="N-acetyltransferase" evidence="1">
    <location>
        <begin position="7"/>
        <end position="162"/>
    </location>
</feature>
<dbReference type="Proteomes" id="UP001652504">
    <property type="component" value="Unassembled WGS sequence"/>
</dbReference>
<keyword evidence="3" id="KW-1185">Reference proteome</keyword>
<dbReference type="Pfam" id="PF13302">
    <property type="entry name" value="Acetyltransf_3"/>
    <property type="match status" value="1"/>
</dbReference>
<sequence length="177" mass="19760">MIVTSRLVLSELREGDADFIVHLLNDRDFIRYIGDKGVRDTEGAIRYMNTGPIHMYCKHGFGLWKVSERESGKALGLCGLLQREGMPFVDIGYAFLPDARGRGVAFEACKATLEYAKENTELESIAALVSPDNVASIALIKKLGLTPTCEWDKYIDMQPTRVFKIALPTEEEAQLLC</sequence>
<reference evidence="2 3" key="1">
    <citation type="submission" date="2022-10" db="EMBL/GenBank/DDBJ databases">
        <title>Aestuariibacter sp. AA17 isolated from Montipora capitata coral fragment.</title>
        <authorList>
            <person name="Emsley S.A."/>
            <person name="Pfannmuller K.M."/>
            <person name="Loughran R.M."/>
            <person name="Shlafstein M."/>
            <person name="Papke E."/>
            <person name="Saw J.H."/>
            <person name="Ushijima B."/>
            <person name="Videau P."/>
        </authorList>
    </citation>
    <scope>NUCLEOTIDE SEQUENCE [LARGE SCALE GENOMIC DNA]</scope>
    <source>
        <strain evidence="2 3">AA17</strain>
    </source>
</reference>
<dbReference type="Gene3D" id="3.40.630.30">
    <property type="match status" value="1"/>
</dbReference>
<dbReference type="PANTHER" id="PTHR43792">
    <property type="entry name" value="GNAT FAMILY, PUTATIVE (AFU_ORTHOLOGUE AFUA_3G00765)-RELATED-RELATED"/>
    <property type="match status" value="1"/>
</dbReference>
<dbReference type="InterPro" id="IPR000182">
    <property type="entry name" value="GNAT_dom"/>
</dbReference>
<evidence type="ECO:0000259" key="1">
    <source>
        <dbReference type="PROSITE" id="PS51186"/>
    </source>
</evidence>
<accession>A0ABT3A4G2</accession>
<protein>
    <submittedName>
        <fullName evidence="2">GNAT family N-acetyltransferase</fullName>
    </submittedName>
</protein>
<dbReference type="RefSeq" id="WP_263710771.1">
    <property type="nucleotide sequence ID" value="NZ_JAOWKX010000001.1"/>
</dbReference>
<proteinExistence type="predicted"/>
<comment type="caution">
    <text evidence="2">The sequence shown here is derived from an EMBL/GenBank/DDBJ whole genome shotgun (WGS) entry which is preliminary data.</text>
</comment>
<organism evidence="2 3">
    <name type="scientific">Fluctibacter corallii</name>
    <dbReference type="NCBI Taxonomy" id="2984329"/>
    <lineage>
        <taxon>Bacteria</taxon>
        <taxon>Pseudomonadati</taxon>
        <taxon>Pseudomonadota</taxon>
        <taxon>Gammaproteobacteria</taxon>
        <taxon>Alteromonadales</taxon>
        <taxon>Alteromonadaceae</taxon>
        <taxon>Fluctibacter</taxon>
    </lineage>
</organism>
<dbReference type="PROSITE" id="PS51186">
    <property type="entry name" value="GNAT"/>
    <property type="match status" value="1"/>
</dbReference>
<dbReference type="InterPro" id="IPR016181">
    <property type="entry name" value="Acyl_CoA_acyltransferase"/>
</dbReference>
<dbReference type="EMBL" id="JAOWKX010000001">
    <property type="protein sequence ID" value="MCV2883575.1"/>
    <property type="molecule type" value="Genomic_DNA"/>
</dbReference>
<gene>
    <name evidence="2" type="ORF">OE749_02535</name>
</gene>
<name>A0ABT3A4G2_9ALTE</name>
<evidence type="ECO:0000313" key="2">
    <source>
        <dbReference type="EMBL" id="MCV2883575.1"/>
    </source>
</evidence>
<dbReference type="SUPFAM" id="SSF55729">
    <property type="entry name" value="Acyl-CoA N-acyltransferases (Nat)"/>
    <property type="match status" value="1"/>
</dbReference>
<evidence type="ECO:0000313" key="3">
    <source>
        <dbReference type="Proteomes" id="UP001652504"/>
    </source>
</evidence>
<dbReference type="InterPro" id="IPR051531">
    <property type="entry name" value="N-acetyltransferase"/>
</dbReference>
<dbReference type="PANTHER" id="PTHR43792:SF1">
    <property type="entry name" value="N-ACETYLTRANSFERASE DOMAIN-CONTAINING PROTEIN"/>
    <property type="match status" value="1"/>
</dbReference>